<name>A0ABP8LT63_9MICO</name>
<evidence type="ECO:0000259" key="3">
    <source>
        <dbReference type="Pfam" id="PF08669"/>
    </source>
</evidence>
<dbReference type="PANTHER" id="PTHR43757">
    <property type="entry name" value="AMINOMETHYLTRANSFERASE"/>
    <property type="match status" value="1"/>
</dbReference>
<feature type="compositionally biased region" description="Low complexity" evidence="1">
    <location>
        <begin position="410"/>
        <end position="424"/>
    </location>
</feature>
<proteinExistence type="predicted"/>
<dbReference type="InterPro" id="IPR006222">
    <property type="entry name" value="GCVT_N"/>
</dbReference>
<dbReference type="EMBL" id="BAABGN010000028">
    <property type="protein sequence ID" value="GAA4434244.1"/>
    <property type="molecule type" value="Genomic_DNA"/>
</dbReference>
<evidence type="ECO:0000313" key="5">
    <source>
        <dbReference type="Proteomes" id="UP001500622"/>
    </source>
</evidence>
<reference evidence="5" key="1">
    <citation type="journal article" date="2019" name="Int. J. Syst. Evol. Microbiol.">
        <title>The Global Catalogue of Microorganisms (GCM) 10K type strain sequencing project: providing services to taxonomists for standard genome sequencing and annotation.</title>
        <authorList>
            <consortium name="The Broad Institute Genomics Platform"/>
            <consortium name="The Broad Institute Genome Sequencing Center for Infectious Disease"/>
            <person name="Wu L."/>
            <person name="Ma J."/>
        </authorList>
    </citation>
    <scope>NUCLEOTIDE SEQUENCE [LARGE SCALE GENOMIC DNA]</scope>
    <source>
        <strain evidence="5">JCM 17810</strain>
    </source>
</reference>
<dbReference type="PIRSF" id="PIRSF006487">
    <property type="entry name" value="GcvT"/>
    <property type="match status" value="1"/>
</dbReference>
<gene>
    <name evidence="4" type="ORF">GCM10023169_41620</name>
</gene>
<dbReference type="PANTHER" id="PTHR43757:SF2">
    <property type="entry name" value="AMINOMETHYLTRANSFERASE, MITOCHONDRIAL"/>
    <property type="match status" value="1"/>
</dbReference>
<dbReference type="InterPro" id="IPR029043">
    <property type="entry name" value="GcvT/YgfZ_C"/>
</dbReference>
<feature type="domain" description="Aminomethyltransferase C-terminal" evidence="3">
    <location>
        <begin position="330"/>
        <end position="390"/>
    </location>
</feature>
<dbReference type="Pfam" id="PF08669">
    <property type="entry name" value="GCV_T_C"/>
    <property type="match status" value="1"/>
</dbReference>
<protein>
    <submittedName>
        <fullName evidence="4">Glycine cleavage T C-terminal barrel domain-containing protein</fullName>
    </submittedName>
</protein>
<accession>A0ABP8LT63</accession>
<evidence type="ECO:0000259" key="2">
    <source>
        <dbReference type="Pfam" id="PF01571"/>
    </source>
</evidence>
<evidence type="ECO:0000313" key="4">
    <source>
        <dbReference type="EMBL" id="GAA4434244.1"/>
    </source>
</evidence>
<comment type="caution">
    <text evidence="4">The sequence shown here is derived from an EMBL/GenBank/DDBJ whole genome shotgun (WGS) entry which is preliminary data.</text>
</comment>
<keyword evidence="5" id="KW-1185">Reference proteome</keyword>
<dbReference type="Gene3D" id="3.30.1360.120">
    <property type="entry name" value="Probable tRNA modification gtpase trme, domain 1"/>
    <property type="match status" value="1"/>
</dbReference>
<evidence type="ECO:0000256" key="1">
    <source>
        <dbReference type="SAM" id="MobiDB-lite"/>
    </source>
</evidence>
<dbReference type="SUPFAM" id="SSF101790">
    <property type="entry name" value="Aminomethyltransferase beta-barrel domain"/>
    <property type="match status" value="1"/>
</dbReference>
<dbReference type="InterPro" id="IPR028896">
    <property type="entry name" value="GcvT/YgfZ/DmdA"/>
</dbReference>
<organism evidence="4 5">
    <name type="scientific">Georgenia halophila</name>
    <dbReference type="NCBI Taxonomy" id="620889"/>
    <lineage>
        <taxon>Bacteria</taxon>
        <taxon>Bacillati</taxon>
        <taxon>Actinomycetota</taxon>
        <taxon>Actinomycetes</taxon>
        <taxon>Micrococcales</taxon>
        <taxon>Bogoriellaceae</taxon>
        <taxon>Georgenia</taxon>
    </lineage>
</organism>
<dbReference type="SUPFAM" id="SSF103025">
    <property type="entry name" value="Folate-binding domain"/>
    <property type="match status" value="1"/>
</dbReference>
<feature type="domain" description="GCVT N-terminal" evidence="2">
    <location>
        <begin position="35"/>
        <end position="284"/>
    </location>
</feature>
<dbReference type="InterPro" id="IPR013977">
    <property type="entry name" value="GcvT_C"/>
</dbReference>
<dbReference type="InterPro" id="IPR027266">
    <property type="entry name" value="TrmE/GcvT-like"/>
</dbReference>
<feature type="region of interest" description="Disordered" evidence="1">
    <location>
        <begin position="390"/>
        <end position="441"/>
    </location>
</feature>
<dbReference type="Pfam" id="PF01571">
    <property type="entry name" value="GCV_T"/>
    <property type="match status" value="1"/>
</dbReference>
<dbReference type="Proteomes" id="UP001500622">
    <property type="component" value="Unassembled WGS sequence"/>
</dbReference>
<sequence>MNHHWQELTMPINPTPQVLLYPRIRKSPFFHASRQHGVAMYSVYNRTYHARNYGDPIGEYWALLTGVTLWDVGVERQIEITGPDAFDFTNYLVTRDLSRCDVGQCKYVFLTDDDGGILNDPVLLRLGENHFWLSLADSDILLWARGVAHGSDFDVQIHEADVGPVQVQGPKSVDVMSDLFGPSVLEIDYYRLREYELDGMHLVVSRTGYSGEAGFEIYVKNASRDGVRLWERVWEAGRPYDMRPIGPCHIRRIEAGMLAHGADITFGTNPFEIGMGYDWMVNLDQDADFIGRAALQRIKDEGVHRRMVGVEIAGERLGSYVDGSMIEPFEVSVDGAVVGEVTSACWSPRLEKNIGLAMLPVELGEVGTEVAVTTPAGRVSAVVVPKPFVDPTKERPKQSLRLGGVDAVPAGASAQNGANGANGAPVGDRSSSEAAPALSGH</sequence>